<dbReference type="PANTHER" id="PTHR43537:SF39">
    <property type="entry name" value="HTH-TYPE TRANSCRIPTIONAL REGULATOR MCBR"/>
    <property type="match status" value="1"/>
</dbReference>
<dbReference type="GO" id="GO:0003677">
    <property type="term" value="F:DNA binding"/>
    <property type="evidence" value="ECO:0007669"/>
    <property type="project" value="UniProtKB-KW"/>
</dbReference>
<dbReference type="InterPro" id="IPR036390">
    <property type="entry name" value="WH_DNA-bd_sf"/>
</dbReference>
<dbReference type="AlphaFoldDB" id="A0A212RHV2"/>
<evidence type="ECO:0000313" key="6">
    <source>
        <dbReference type="Proteomes" id="UP000197065"/>
    </source>
</evidence>
<dbReference type="SUPFAM" id="SSF46785">
    <property type="entry name" value="Winged helix' DNA-binding domain"/>
    <property type="match status" value="1"/>
</dbReference>
<dbReference type="SMART" id="SM00895">
    <property type="entry name" value="FCD"/>
    <property type="match status" value="1"/>
</dbReference>
<dbReference type="Proteomes" id="UP000197065">
    <property type="component" value="Unassembled WGS sequence"/>
</dbReference>
<dbReference type="EMBL" id="FYEH01000009">
    <property type="protein sequence ID" value="SNB71949.1"/>
    <property type="molecule type" value="Genomic_DNA"/>
</dbReference>
<dbReference type="Gene3D" id="1.20.120.530">
    <property type="entry name" value="GntR ligand-binding domain-like"/>
    <property type="match status" value="1"/>
</dbReference>
<name>A0A212RHV2_9PROT</name>
<dbReference type="Pfam" id="PF07729">
    <property type="entry name" value="FCD"/>
    <property type="match status" value="1"/>
</dbReference>
<evidence type="ECO:0000256" key="1">
    <source>
        <dbReference type="ARBA" id="ARBA00023015"/>
    </source>
</evidence>
<proteinExistence type="predicted"/>
<evidence type="ECO:0000259" key="4">
    <source>
        <dbReference type="PROSITE" id="PS50949"/>
    </source>
</evidence>
<feature type="domain" description="HTH gntR-type" evidence="4">
    <location>
        <begin position="30"/>
        <end position="97"/>
    </location>
</feature>
<keyword evidence="2 5" id="KW-0238">DNA-binding</keyword>
<protein>
    <submittedName>
        <fullName evidence="5">DNA-binding transcriptional regulator, GntR family</fullName>
    </submittedName>
</protein>
<dbReference type="InterPro" id="IPR008920">
    <property type="entry name" value="TF_FadR/GntR_C"/>
</dbReference>
<dbReference type="InterPro" id="IPR011711">
    <property type="entry name" value="GntR_C"/>
</dbReference>
<sequence>MMPMRMSIASDQDDLATLPGEAETAGIDTTTLAQQVYLDLESRILGGELLPGDRVSLRGLAATLGTSMQPVREAVGRLVAVHALEVTPNRSLRVPPVDRATTDDIWAMRLLLEGEAAARFAERHQADEARSLFVHSKVMREIRYGVDLEPTMRAIMAWNQGLAVGSGSPLLIENIARLRLRYAPWLAMALSVPRAFEAPFLQFTLHIQDELVLALEAGDAAAARHLRCADLRSFQRYLYGRLDW</sequence>
<dbReference type="PROSITE" id="PS50949">
    <property type="entry name" value="HTH_GNTR"/>
    <property type="match status" value="1"/>
</dbReference>
<keyword evidence="3" id="KW-0804">Transcription</keyword>
<dbReference type="InterPro" id="IPR036388">
    <property type="entry name" value="WH-like_DNA-bd_sf"/>
</dbReference>
<keyword evidence="6" id="KW-1185">Reference proteome</keyword>
<evidence type="ECO:0000256" key="2">
    <source>
        <dbReference type="ARBA" id="ARBA00023125"/>
    </source>
</evidence>
<gene>
    <name evidence="5" type="ORF">SAMN07250955_1098</name>
</gene>
<dbReference type="SUPFAM" id="SSF48008">
    <property type="entry name" value="GntR ligand-binding domain-like"/>
    <property type="match status" value="1"/>
</dbReference>
<dbReference type="InterPro" id="IPR000524">
    <property type="entry name" value="Tscrpt_reg_HTH_GntR"/>
</dbReference>
<reference evidence="5 6" key="1">
    <citation type="submission" date="2017-06" db="EMBL/GenBank/DDBJ databases">
        <authorList>
            <person name="Kim H.J."/>
            <person name="Triplett B.A."/>
        </authorList>
    </citation>
    <scope>NUCLEOTIDE SEQUENCE [LARGE SCALE GENOMIC DNA]</scope>
    <source>
        <strain evidence="5 6">B29T1</strain>
    </source>
</reference>
<dbReference type="Gene3D" id="1.10.10.10">
    <property type="entry name" value="Winged helix-like DNA-binding domain superfamily/Winged helix DNA-binding domain"/>
    <property type="match status" value="1"/>
</dbReference>
<organism evidence="5 6">
    <name type="scientific">Arboricoccus pini</name>
    <dbReference type="NCBI Taxonomy" id="1963835"/>
    <lineage>
        <taxon>Bacteria</taxon>
        <taxon>Pseudomonadati</taxon>
        <taxon>Pseudomonadota</taxon>
        <taxon>Alphaproteobacteria</taxon>
        <taxon>Geminicoccales</taxon>
        <taxon>Geminicoccaceae</taxon>
        <taxon>Arboricoccus</taxon>
    </lineage>
</organism>
<dbReference type="OrthoDB" id="9789310at2"/>
<dbReference type="GO" id="GO:0003700">
    <property type="term" value="F:DNA-binding transcription factor activity"/>
    <property type="evidence" value="ECO:0007669"/>
    <property type="project" value="InterPro"/>
</dbReference>
<accession>A0A212RHV2</accession>
<keyword evidence="1" id="KW-0805">Transcription regulation</keyword>
<dbReference type="Pfam" id="PF00392">
    <property type="entry name" value="GntR"/>
    <property type="match status" value="1"/>
</dbReference>
<dbReference type="SMART" id="SM00345">
    <property type="entry name" value="HTH_GNTR"/>
    <property type="match status" value="1"/>
</dbReference>
<evidence type="ECO:0000256" key="3">
    <source>
        <dbReference type="ARBA" id="ARBA00023163"/>
    </source>
</evidence>
<evidence type="ECO:0000313" key="5">
    <source>
        <dbReference type="EMBL" id="SNB71949.1"/>
    </source>
</evidence>
<dbReference type="PANTHER" id="PTHR43537">
    <property type="entry name" value="TRANSCRIPTIONAL REGULATOR, GNTR FAMILY"/>
    <property type="match status" value="1"/>
</dbReference>